<comment type="caution">
    <text evidence="8">The sequence shown here is derived from an EMBL/GenBank/DDBJ whole genome shotgun (WGS) entry which is preliminary data.</text>
</comment>
<dbReference type="OrthoDB" id="9807748at2"/>
<dbReference type="GO" id="GO:0006605">
    <property type="term" value="P:protein targeting"/>
    <property type="evidence" value="ECO:0007669"/>
    <property type="project" value="UniProtKB-UniRule"/>
</dbReference>
<protein>
    <submittedName>
        <fullName evidence="8">EscT/YscT/HrcT family type III secretion system export apparatus protein</fullName>
    </submittedName>
</protein>
<feature type="transmembrane region" description="Helical" evidence="7">
    <location>
        <begin position="60"/>
        <end position="87"/>
    </location>
</feature>
<reference evidence="8 9" key="1">
    <citation type="submission" date="2018-09" db="EMBL/GenBank/DDBJ databases">
        <title>Phylogeny of the Shewanellaceae, and recommendation for two new genera, Pseudoshewanella and Parashewanella.</title>
        <authorList>
            <person name="Wang G."/>
        </authorList>
    </citation>
    <scope>NUCLEOTIDE SEQUENCE [LARGE SCALE GENOMIC DNA]</scope>
    <source>
        <strain evidence="8 9">C51</strain>
    </source>
</reference>
<evidence type="ECO:0000313" key="8">
    <source>
        <dbReference type="EMBL" id="RLV60804.1"/>
    </source>
</evidence>
<evidence type="ECO:0000256" key="4">
    <source>
        <dbReference type="ARBA" id="ARBA00022692"/>
    </source>
</evidence>
<proteinExistence type="inferred from homology"/>
<name>A0A3L8PZJ5_9GAMM</name>
<dbReference type="InterPro" id="IPR006304">
    <property type="entry name" value="T3SS_SpaR/YscT"/>
</dbReference>
<feature type="transmembrane region" description="Helical" evidence="7">
    <location>
        <begin position="28"/>
        <end position="48"/>
    </location>
</feature>
<comment type="similarity">
    <text evidence="2 7">Belongs to the FliR/MopE/SpaR family.</text>
</comment>
<keyword evidence="3 7" id="KW-1003">Cell membrane</keyword>
<dbReference type="PRINTS" id="PR00953">
    <property type="entry name" value="TYPE3IMRPROT"/>
</dbReference>
<evidence type="ECO:0000256" key="6">
    <source>
        <dbReference type="ARBA" id="ARBA00023136"/>
    </source>
</evidence>
<gene>
    <name evidence="8" type="ORF">D5018_04890</name>
</gene>
<accession>A0A3L8PZJ5</accession>
<evidence type="ECO:0000256" key="3">
    <source>
        <dbReference type="ARBA" id="ARBA00022475"/>
    </source>
</evidence>
<evidence type="ECO:0000313" key="9">
    <source>
        <dbReference type="Proteomes" id="UP000281474"/>
    </source>
</evidence>
<evidence type="ECO:0000256" key="1">
    <source>
        <dbReference type="ARBA" id="ARBA00004651"/>
    </source>
</evidence>
<feature type="transmembrane region" description="Helical" evidence="7">
    <location>
        <begin position="139"/>
        <end position="157"/>
    </location>
</feature>
<feature type="transmembrane region" description="Helical" evidence="7">
    <location>
        <begin position="107"/>
        <end position="132"/>
    </location>
</feature>
<dbReference type="AlphaFoldDB" id="A0A3L8PZJ5"/>
<dbReference type="PANTHER" id="PTHR30065:SF7">
    <property type="entry name" value="SECRETION SYSTEM APPARATUS PROTEIN SSAT"/>
    <property type="match status" value="1"/>
</dbReference>
<sequence length="250" mass="27962">MMRPLGMMLLLPLFKSGSLSSGLMRNGLVMIFAFPVMPTLMGMHEYLLQTTYLELIGLYIEEFAIGLVIGFCAAVPFWAIDMAGFLIDTMRGSSLSTVLNPLLGVESSVYGVIFAQVLSVLFLASGGLNFLLSAMYESYLVLPPGSPLFLNGNIPLFDFFLKEWRLMNALFMGFAMPGMVIMMLTDTAFGLVNRSAQQLNVFFLSMPVKSVMVLLVMIYCINFAFHNYLQRTDNAESHFQVLYRLMEPKP</sequence>
<dbReference type="NCBIfam" id="TIGR01401">
    <property type="entry name" value="fliR_like_III"/>
    <property type="match status" value="1"/>
</dbReference>
<feature type="transmembrane region" description="Helical" evidence="7">
    <location>
        <begin position="201"/>
        <end position="225"/>
    </location>
</feature>
<keyword evidence="5 7" id="KW-1133">Transmembrane helix</keyword>
<keyword evidence="6 7" id="KW-0472">Membrane</keyword>
<evidence type="ECO:0000256" key="5">
    <source>
        <dbReference type="ARBA" id="ARBA00022989"/>
    </source>
</evidence>
<evidence type="ECO:0000256" key="2">
    <source>
        <dbReference type="ARBA" id="ARBA00009772"/>
    </source>
</evidence>
<dbReference type="Pfam" id="PF01311">
    <property type="entry name" value="Bac_export_1"/>
    <property type="match status" value="1"/>
</dbReference>
<dbReference type="GO" id="GO:0005886">
    <property type="term" value="C:plasma membrane"/>
    <property type="evidence" value="ECO:0007669"/>
    <property type="project" value="UniProtKB-SubCell"/>
</dbReference>
<evidence type="ECO:0000256" key="7">
    <source>
        <dbReference type="RuleBase" id="RU362072"/>
    </source>
</evidence>
<feature type="transmembrane region" description="Helical" evidence="7">
    <location>
        <begin position="169"/>
        <end position="189"/>
    </location>
</feature>
<comment type="subcellular location">
    <subcellularLocation>
        <location evidence="1 7">Cell membrane</location>
        <topology evidence="1 7">Multi-pass membrane protein</topology>
    </subcellularLocation>
</comment>
<dbReference type="InterPro" id="IPR002010">
    <property type="entry name" value="T3SS_IM_R"/>
</dbReference>
<dbReference type="Proteomes" id="UP000281474">
    <property type="component" value="Unassembled WGS sequence"/>
</dbReference>
<dbReference type="EMBL" id="QZEI01000011">
    <property type="protein sequence ID" value="RLV60804.1"/>
    <property type="molecule type" value="Genomic_DNA"/>
</dbReference>
<dbReference type="PANTHER" id="PTHR30065">
    <property type="entry name" value="FLAGELLAR BIOSYNTHETIC PROTEIN FLIR"/>
    <property type="match status" value="1"/>
</dbReference>
<keyword evidence="4 7" id="KW-0812">Transmembrane</keyword>
<organism evidence="8 9">
    <name type="scientific">Parashewanella curva</name>
    <dbReference type="NCBI Taxonomy" id="2338552"/>
    <lineage>
        <taxon>Bacteria</taxon>
        <taxon>Pseudomonadati</taxon>
        <taxon>Pseudomonadota</taxon>
        <taxon>Gammaproteobacteria</taxon>
        <taxon>Alteromonadales</taxon>
        <taxon>Shewanellaceae</taxon>
        <taxon>Parashewanella</taxon>
    </lineage>
</organism>
<keyword evidence="9" id="KW-1185">Reference proteome</keyword>